<dbReference type="PROSITE" id="PS51257">
    <property type="entry name" value="PROKAR_LIPOPROTEIN"/>
    <property type="match status" value="1"/>
</dbReference>
<dbReference type="PRINTS" id="PR00722">
    <property type="entry name" value="CHYMOTRYPSIN"/>
</dbReference>
<evidence type="ECO:0000256" key="4">
    <source>
        <dbReference type="ARBA" id="ARBA00022670"/>
    </source>
</evidence>
<accession>A0A2A4J186</accession>
<evidence type="ECO:0000259" key="13">
    <source>
        <dbReference type="PROSITE" id="PS50240"/>
    </source>
</evidence>
<dbReference type="GO" id="GO:0006508">
    <property type="term" value="P:proteolysis"/>
    <property type="evidence" value="ECO:0007669"/>
    <property type="project" value="UniProtKB-KW"/>
</dbReference>
<evidence type="ECO:0000256" key="8">
    <source>
        <dbReference type="ARBA" id="ARBA00023240"/>
    </source>
</evidence>
<keyword evidence="8" id="KW-1199">Hemostasis impairing toxin</keyword>
<dbReference type="GO" id="GO:0005576">
    <property type="term" value="C:extracellular region"/>
    <property type="evidence" value="ECO:0007669"/>
    <property type="project" value="UniProtKB-SubCell"/>
</dbReference>
<keyword evidence="3" id="KW-0800">Toxin</keyword>
<dbReference type="InterPro" id="IPR001314">
    <property type="entry name" value="Peptidase_S1A"/>
</dbReference>
<keyword evidence="5 11" id="KW-0378">Hydrolase</keyword>
<keyword evidence="12" id="KW-0732">Signal</keyword>
<dbReference type="AlphaFoldDB" id="A0A2A4J186"/>
<dbReference type="PROSITE" id="PS00134">
    <property type="entry name" value="TRYPSIN_HIS"/>
    <property type="match status" value="1"/>
</dbReference>
<comment type="caution">
    <text evidence="14">The sequence shown here is derived from an EMBL/GenBank/DDBJ whole genome shotgun (WGS) entry which is preliminary data.</text>
</comment>
<dbReference type="STRING" id="7102.A0A2A4J186"/>
<evidence type="ECO:0000256" key="7">
    <source>
        <dbReference type="ARBA" id="ARBA00023157"/>
    </source>
</evidence>
<dbReference type="GO" id="GO:0004252">
    <property type="term" value="F:serine-type endopeptidase activity"/>
    <property type="evidence" value="ECO:0007669"/>
    <property type="project" value="InterPro"/>
</dbReference>
<evidence type="ECO:0000256" key="5">
    <source>
        <dbReference type="ARBA" id="ARBA00022801"/>
    </source>
</evidence>
<feature type="chain" id="PRO_5012359158" description="Peptidase S1 domain-containing protein" evidence="12">
    <location>
        <begin position="19"/>
        <end position="279"/>
    </location>
</feature>
<dbReference type="InterPro" id="IPR050430">
    <property type="entry name" value="Peptidase_S1"/>
</dbReference>
<reference evidence="14" key="1">
    <citation type="submission" date="2017-09" db="EMBL/GenBank/DDBJ databases">
        <title>Contemporary evolution of a Lepidopteran species, Heliothis virescens, in response to modern agricultural practices.</title>
        <authorList>
            <person name="Fritz M.L."/>
            <person name="Deyonke A.M."/>
            <person name="Papanicolaou A."/>
            <person name="Micinski S."/>
            <person name="Westbrook J."/>
            <person name="Gould F."/>
        </authorList>
    </citation>
    <scope>NUCLEOTIDE SEQUENCE [LARGE SCALE GENOMIC DNA]</scope>
    <source>
        <strain evidence="14">HvINT-</strain>
        <tissue evidence="14">Whole body</tissue>
    </source>
</reference>
<keyword evidence="10" id="KW-1205">Fibrinolytic toxin</keyword>
<sequence>MDFKTGLLVITLLVGCIALPAPENDMSIFFDHTDMGARIVGGSQAAVGSHPHMVAMSSGVLVRSFLCGGSLITTRTVLTAAHCIAAVFSGNSLVNSLRVTVGTNRWNSGGVAYTLARNVTHPNYVSATIKNDIGILITSSNVALNNLVNTVPLTYNFIPQGVNARVAGWGRIRAGGALSATLLELFPTTIDGNDCVERVARAAVEFNVRAPPVEPHIEICTFHSPGFGTCNGDSGSALTRVDNGQQFGIVSWGFPCARGAPDMFVRVSAYQSWLQANVV</sequence>
<comment type="function">
    <text evidence="9">Fibrinolytic activity; shows preferential cleavage of Arg-Gly bonds in all three fibrinogen chains. Contact with the caterpillars causes severe bleeding, due the anticoagulant effect of the protein.</text>
</comment>
<comment type="subcellular location">
    <subcellularLocation>
        <location evidence="1">Secreted</location>
        <location evidence="1">Extracellular space</location>
    </subcellularLocation>
</comment>
<evidence type="ECO:0000256" key="2">
    <source>
        <dbReference type="ARBA" id="ARBA00007664"/>
    </source>
</evidence>
<evidence type="ECO:0000256" key="1">
    <source>
        <dbReference type="ARBA" id="ARBA00004239"/>
    </source>
</evidence>
<dbReference type="PANTHER" id="PTHR24276:SF91">
    <property type="entry name" value="AT26814P-RELATED"/>
    <property type="match status" value="1"/>
</dbReference>
<evidence type="ECO:0000256" key="12">
    <source>
        <dbReference type="SAM" id="SignalP"/>
    </source>
</evidence>
<dbReference type="InterPro" id="IPR043504">
    <property type="entry name" value="Peptidase_S1_PA_chymotrypsin"/>
</dbReference>
<dbReference type="PROSITE" id="PS00135">
    <property type="entry name" value="TRYPSIN_SER"/>
    <property type="match status" value="1"/>
</dbReference>
<evidence type="ECO:0000256" key="3">
    <source>
        <dbReference type="ARBA" id="ARBA00022656"/>
    </source>
</evidence>
<dbReference type="PANTHER" id="PTHR24276">
    <property type="entry name" value="POLYSERASE-RELATED"/>
    <property type="match status" value="1"/>
</dbReference>
<dbReference type="GO" id="GO:0090729">
    <property type="term" value="F:toxin activity"/>
    <property type="evidence" value="ECO:0007669"/>
    <property type="project" value="UniProtKB-KW"/>
</dbReference>
<protein>
    <recommendedName>
        <fullName evidence="13">Peptidase S1 domain-containing protein</fullName>
    </recommendedName>
</protein>
<dbReference type="SUPFAM" id="SSF50494">
    <property type="entry name" value="Trypsin-like serine proteases"/>
    <property type="match status" value="1"/>
</dbReference>
<dbReference type="InterPro" id="IPR018114">
    <property type="entry name" value="TRYPSIN_HIS"/>
</dbReference>
<dbReference type="PROSITE" id="PS50240">
    <property type="entry name" value="TRYPSIN_DOM"/>
    <property type="match status" value="1"/>
</dbReference>
<keyword evidence="7" id="KW-1015">Disulfide bond</keyword>
<dbReference type="EMBL" id="NWSH01004418">
    <property type="protein sequence ID" value="PCG65143.1"/>
    <property type="molecule type" value="Genomic_DNA"/>
</dbReference>
<feature type="domain" description="Peptidase S1" evidence="13">
    <location>
        <begin position="39"/>
        <end position="279"/>
    </location>
</feature>
<dbReference type="InterPro" id="IPR033116">
    <property type="entry name" value="TRYPSIN_SER"/>
</dbReference>
<keyword evidence="6 11" id="KW-0720">Serine protease</keyword>
<dbReference type="Pfam" id="PF00089">
    <property type="entry name" value="Trypsin"/>
    <property type="match status" value="1"/>
</dbReference>
<dbReference type="InterPro" id="IPR001254">
    <property type="entry name" value="Trypsin_dom"/>
</dbReference>
<comment type="similarity">
    <text evidence="2">Belongs to the peptidase S1 family.</text>
</comment>
<keyword evidence="4 11" id="KW-0645">Protease</keyword>
<evidence type="ECO:0000313" key="14">
    <source>
        <dbReference type="EMBL" id="PCG65143.1"/>
    </source>
</evidence>
<gene>
    <name evidence="14" type="ORF">B5V51_9640</name>
</gene>
<organism evidence="14">
    <name type="scientific">Heliothis virescens</name>
    <name type="common">Tobacco budworm moth</name>
    <dbReference type="NCBI Taxonomy" id="7102"/>
    <lineage>
        <taxon>Eukaryota</taxon>
        <taxon>Metazoa</taxon>
        <taxon>Ecdysozoa</taxon>
        <taxon>Arthropoda</taxon>
        <taxon>Hexapoda</taxon>
        <taxon>Insecta</taxon>
        <taxon>Pterygota</taxon>
        <taxon>Neoptera</taxon>
        <taxon>Endopterygota</taxon>
        <taxon>Lepidoptera</taxon>
        <taxon>Glossata</taxon>
        <taxon>Ditrysia</taxon>
        <taxon>Noctuoidea</taxon>
        <taxon>Noctuidae</taxon>
        <taxon>Heliothinae</taxon>
        <taxon>Heliothis</taxon>
    </lineage>
</organism>
<dbReference type="InterPro" id="IPR009003">
    <property type="entry name" value="Peptidase_S1_PA"/>
</dbReference>
<dbReference type="FunFam" id="2.40.10.10:FF:000068">
    <property type="entry name" value="transmembrane protease serine 2"/>
    <property type="match status" value="1"/>
</dbReference>
<feature type="signal peptide" evidence="12">
    <location>
        <begin position="1"/>
        <end position="18"/>
    </location>
</feature>
<evidence type="ECO:0000256" key="6">
    <source>
        <dbReference type="ARBA" id="ARBA00022825"/>
    </source>
</evidence>
<name>A0A2A4J186_HELVI</name>
<evidence type="ECO:0000256" key="9">
    <source>
        <dbReference type="ARBA" id="ARBA00055534"/>
    </source>
</evidence>
<dbReference type="SMART" id="SM00020">
    <property type="entry name" value="Tryp_SPc"/>
    <property type="match status" value="1"/>
</dbReference>
<evidence type="ECO:0000256" key="11">
    <source>
        <dbReference type="RuleBase" id="RU363034"/>
    </source>
</evidence>
<dbReference type="Gene3D" id="2.40.10.10">
    <property type="entry name" value="Trypsin-like serine proteases"/>
    <property type="match status" value="2"/>
</dbReference>
<evidence type="ECO:0000256" key="10">
    <source>
        <dbReference type="ARBA" id="ARBA00084094"/>
    </source>
</evidence>
<proteinExistence type="inferred from homology"/>
<dbReference type="CDD" id="cd00190">
    <property type="entry name" value="Tryp_SPc"/>
    <property type="match status" value="1"/>
</dbReference>